<gene>
    <name evidence="3" type="ORF">GCM10010422_17610</name>
</gene>
<name>A0ABN3L1T5_9ACTN</name>
<dbReference type="Pfam" id="PF01928">
    <property type="entry name" value="CYTH"/>
    <property type="match status" value="1"/>
</dbReference>
<protein>
    <recommendedName>
        <fullName evidence="2">CYTH domain-containing protein</fullName>
    </recommendedName>
</protein>
<dbReference type="CDD" id="cd07890">
    <property type="entry name" value="CYTH-like_AC_IV-like"/>
    <property type="match status" value="1"/>
</dbReference>
<reference evidence="3 4" key="1">
    <citation type="journal article" date="2019" name="Int. J. Syst. Evol. Microbiol.">
        <title>The Global Catalogue of Microorganisms (GCM) 10K type strain sequencing project: providing services to taxonomists for standard genome sequencing and annotation.</title>
        <authorList>
            <consortium name="The Broad Institute Genomics Platform"/>
            <consortium name="The Broad Institute Genome Sequencing Center for Infectious Disease"/>
            <person name="Wu L."/>
            <person name="Ma J."/>
        </authorList>
    </citation>
    <scope>NUCLEOTIDE SEQUENCE [LARGE SCALE GENOMIC DNA]</scope>
    <source>
        <strain evidence="3 4">JCM 6923</strain>
    </source>
</reference>
<dbReference type="InterPro" id="IPR008173">
    <property type="entry name" value="Adenylyl_cyclase_CyaB"/>
</dbReference>
<dbReference type="Gene3D" id="2.40.320.10">
    <property type="entry name" value="Hypothetical Protein Pfu-838710-001"/>
    <property type="match status" value="1"/>
</dbReference>
<feature type="domain" description="CYTH" evidence="2">
    <location>
        <begin position="4"/>
        <end position="149"/>
    </location>
</feature>
<keyword evidence="4" id="KW-1185">Reference proteome</keyword>
<dbReference type="EMBL" id="BAAATL010000007">
    <property type="protein sequence ID" value="GAA2474791.1"/>
    <property type="molecule type" value="Genomic_DNA"/>
</dbReference>
<dbReference type="InterPro" id="IPR033469">
    <property type="entry name" value="CYTH-like_dom_sf"/>
</dbReference>
<feature type="region of interest" description="Disordered" evidence="1">
    <location>
        <begin position="183"/>
        <end position="228"/>
    </location>
</feature>
<dbReference type="Proteomes" id="UP001501721">
    <property type="component" value="Unassembled WGS sequence"/>
</dbReference>
<evidence type="ECO:0000313" key="3">
    <source>
        <dbReference type="EMBL" id="GAA2474791.1"/>
    </source>
</evidence>
<proteinExistence type="predicted"/>
<accession>A0ABN3L1T5</accession>
<sequence>MHTIEYEAKVLGIDPDAMAERIKAAGGIFQGERLMRRYVYDTVPPVRGRWVRLRDSGGAVTLCVKTISSDEIDGTRETETTVGSFDDTHALLGLMGLTHRSYQENRRSSWLLDGVRLEIDAWPGIPPYLEIEGDDEDQVWAAADRLAILRADLTSENTTKVFARYGIDLDSIDDLRFGWTSRPRADGLRPGTRRPGGDHDQHRNRHRRGHEGLTRHGGARPDPARQDH</sequence>
<dbReference type="InterPro" id="IPR023577">
    <property type="entry name" value="CYTH_domain"/>
</dbReference>
<organism evidence="3 4">
    <name type="scientific">Streptomyces graminearus</name>
    <dbReference type="NCBI Taxonomy" id="284030"/>
    <lineage>
        <taxon>Bacteria</taxon>
        <taxon>Bacillati</taxon>
        <taxon>Actinomycetota</taxon>
        <taxon>Actinomycetes</taxon>
        <taxon>Kitasatosporales</taxon>
        <taxon>Streptomycetaceae</taxon>
        <taxon>Streptomyces</taxon>
    </lineage>
</organism>
<dbReference type="SUPFAM" id="SSF55154">
    <property type="entry name" value="CYTH-like phosphatases"/>
    <property type="match status" value="1"/>
</dbReference>
<comment type="caution">
    <text evidence="3">The sequence shown here is derived from an EMBL/GenBank/DDBJ whole genome shotgun (WGS) entry which is preliminary data.</text>
</comment>
<evidence type="ECO:0000313" key="4">
    <source>
        <dbReference type="Proteomes" id="UP001501721"/>
    </source>
</evidence>
<evidence type="ECO:0000259" key="2">
    <source>
        <dbReference type="Pfam" id="PF01928"/>
    </source>
</evidence>
<evidence type="ECO:0000256" key="1">
    <source>
        <dbReference type="SAM" id="MobiDB-lite"/>
    </source>
</evidence>